<dbReference type="Proteomes" id="UP000799439">
    <property type="component" value="Unassembled WGS sequence"/>
</dbReference>
<evidence type="ECO:0000313" key="1">
    <source>
        <dbReference type="EMBL" id="KAF2153953.1"/>
    </source>
</evidence>
<evidence type="ECO:0000313" key="2">
    <source>
        <dbReference type="Proteomes" id="UP000799439"/>
    </source>
</evidence>
<sequence>MSSEHEHRLKPVRDDSQVIGMLFIQGLNADPYHTWVYHAPVTKRSISRLRHGSDSRPQQRLPTWLKTVDGADQYLFWITELLPKYLPRARIAIHGYETKRRSANLAQGLRECGDRLLQHRKLH</sequence>
<dbReference type="EMBL" id="ML996084">
    <property type="protein sequence ID" value="KAF2153953.1"/>
    <property type="molecule type" value="Genomic_DNA"/>
</dbReference>
<accession>A0A9P4J1W2</accession>
<name>A0A9P4J1W2_9PEZI</name>
<keyword evidence="2" id="KW-1185">Reference proteome</keyword>
<comment type="caution">
    <text evidence="1">The sequence shown here is derived from an EMBL/GenBank/DDBJ whole genome shotgun (WGS) entry which is preliminary data.</text>
</comment>
<gene>
    <name evidence="1" type="ORF">K461DRAFT_277016</name>
</gene>
<dbReference type="AlphaFoldDB" id="A0A9P4J1W2"/>
<proteinExistence type="predicted"/>
<organism evidence="1 2">
    <name type="scientific">Myriangium duriaei CBS 260.36</name>
    <dbReference type="NCBI Taxonomy" id="1168546"/>
    <lineage>
        <taxon>Eukaryota</taxon>
        <taxon>Fungi</taxon>
        <taxon>Dikarya</taxon>
        <taxon>Ascomycota</taxon>
        <taxon>Pezizomycotina</taxon>
        <taxon>Dothideomycetes</taxon>
        <taxon>Dothideomycetidae</taxon>
        <taxon>Myriangiales</taxon>
        <taxon>Myriangiaceae</taxon>
        <taxon>Myriangium</taxon>
    </lineage>
</organism>
<protein>
    <submittedName>
        <fullName evidence="1">Uncharacterized protein</fullName>
    </submittedName>
</protein>
<reference evidence="1" key="1">
    <citation type="journal article" date="2020" name="Stud. Mycol.">
        <title>101 Dothideomycetes genomes: a test case for predicting lifestyles and emergence of pathogens.</title>
        <authorList>
            <person name="Haridas S."/>
            <person name="Albert R."/>
            <person name="Binder M."/>
            <person name="Bloem J."/>
            <person name="Labutti K."/>
            <person name="Salamov A."/>
            <person name="Andreopoulos B."/>
            <person name="Baker S."/>
            <person name="Barry K."/>
            <person name="Bills G."/>
            <person name="Bluhm B."/>
            <person name="Cannon C."/>
            <person name="Castanera R."/>
            <person name="Culley D."/>
            <person name="Daum C."/>
            <person name="Ezra D."/>
            <person name="Gonzalez J."/>
            <person name="Henrissat B."/>
            <person name="Kuo A."/>
            <person name="Liang C."/>
            <person name="Lipzen A."/>
            <person name="Lutzoni F."/>
            <person name="Magnuson J."/>
            <person name="Mondo S."/>
            <person name="Nolan M."/>
            <person name="Ohm R."/>
            <person name="Pangilinan J."/>
            <person name="Park H.-J."/>
            <person name="Ramirez L."/>
            <person name="Alfaro M."/>
            <person name="Sun H."/>
            <person name="Tritt A."/>
            <person name="Yoshinaga Y."/>
            <person name="Zwiers L.-H."/>
            <person name="Turgeon B."/>
            <person name="Goodwin S."/>
            <person name="Spatafora J."/>
            <person name="Crous P."/>
            <person name="Grigoriev I."/>
        </authorList>
    </citation>
    <scope>NUCLEOTIDE SEQUENCE</scope>
    <source>
        <strain evidence="1">CBS 260.36</strain>
    </source>
</reference>